<protein>
    <recommendedName>
        <fullName evidence="12">Mannosyltransferase</fullName>
        <ecNumber evidence="12">2.4.1.-</ecNumber>
    </recommendedName>
</protein>
<gene>
    <name evidence="13" type="ORF">DNG_00305</name>
</gene>
<evidence type="ECO:0000256" key="1">
    <source>
        <dbReference type="ARBA" id="ARBA00004477"/>
    </source>
</evidence>
<dbReference type="PANTHER" id="PTHR22760:SF1">
    <property type="entry name" value="DOL-P-MAN:MAN(7)GLCNAC(2)-PP-DOL ALPHA-1,6-MANNOSYLTRANSFERASE"/>
    <property type="match status" value="1"/>
</dbReference>
<proteinExistence type="inferred from homology"/>
<evidence type="ECO:0000256" key="12">
    <source>
        <dbReference type="RuleBase" id="RU363075"/>
    </source>
</evidence>
<dbReference type="GO" id="GO:0005789">
    <property type="term" value="C:endoplasmic reticulum membrane"/>
    <property type="evidence" value="ECO:0007669"/>
    <property type="project" value="UniProtKB-SubCell"/>
</dbReference>
<dbReference type="EMBL" id="ONZQ02000001">
    <property type="protein sequence ID" value="SPN96785.1"/>
    <property type="molecule type" value="Genomic_DNA"/>
</dbReference>
<feature type="transmembrane region" description="Helical" evidence="12">
    <location>
        <begin position="171"/>
        <end position="200"/>
    </location>
</feature>
<evidence type="ECO:0000256" key="7">
    <source>
        <dbReference type="ARBA" id="ARBA00022824"/>
    </source>
</evidence>
<dbReference type="InterPro" id="IPR005599">
    <property type="entry name" value="GPI_mannosylTrfase"/>
</dbReference>
<evidence type="ECO:0000313" key="13">
    <source>
        <dbReference type="EMBL" id="SPN96785.1"/>
    </source>
</evidence>
<keyword evidence="5" id="KW-0808">Transferase</keyword>
<evidence type="ECO:0000256" key="6">
    <source>
        <dbReference type="ARBA" id="ARBA00022692"/>
    </source>
</evidence>
<feature type="transmembrane region" description="Helical" evidence="12">
    <location>
        <begin position="294"/>
        <end position="313"/>
    </location>
</feature>
<feature type="transmembrane region" description="Helical" evidence="12">
    <location>
        <begin position="260"/>
        <end position="282"/>
    </location>
</feature>
<comment type="caution">
    <text evidence="13">The sequence shown here is derived from an EMBL/GenBank/DDBJ whole genome shotgun (WGS) entry which is preliminary data.</text>
</comment>
<evidence type="ECO:0000256" key="11">
    <source>
        <dbReference type="ARBA" id="ARBA00048899"/>
    </source>
</evidence>
<evidence type="ECO:0000256" key="5">
    <source>
        <dbReference type="ARBA" id="ARBA00022679"/>
    </source>
</evidence>
<dbReference type="Pfam" id="PF03901">
    <property type="entry name" value="Glyco_transf_22"/>
    <property type="match status" value="1"/>
</dbReference>
<organism evidence="13 14">
    <name type="scientific">Cephalotrichum gorgonifer</name>
    <dbReference type="NCBI Taxonomy" id="2041049"/>
    <lineage>
        <taxon>Eukaryota</taxon>
        <taxon>Fungi</taxon>
        <taxon>Dikarya</taxon>
        <taxon>Ascomycota</taxon>
        <taxon>Pezizomycotina</taxon>
        <taxon>Sordariomycetes</taxon>
        <taxon>Hypocreomycetidae</taxon>
        <taxon>Microascales</taxon>
        <taxon>Microascaceae</taxon>
        <taxon>Cephalotrichum</taxon>
    </lineage>
</organism>
<dbReference type="EC" id="2.4.1.-" evidence="12"/>
<keyword evidence="8 12" id="KW-1133">Transmembrane helix</keyword>
<keyword evidence="4 12" id="KW-0328">Glycosyltransferase</keyword>
<name>A0AAE8SR25_9PEZI</name>
<evidence type="ECO:0000256" key="3">
    <source>
        <dbReference type="ARBA" id="ARBA00007063"/>
    </source>
</evidence>
<dbReference type="GO" id="GO:0052917">
    <property type="term" value="F:dol-P-Man:Man(7)GlcNAc(2)-PP-Dol alpha-1,6-mannosyltransferase activity"/>
    <property type="evidence" value="ECO:0007669"/>
    <property type="project" value="UniProtKB-EC"/>
</dbReference>
<comment type="subcellular location">
    <subcellularLocation>
        <location evidence="1 12">Endoplasmic reticulum membrane</location>
        <topology evidence="1 12">Multi-pass membrane protein</topology>
    </subcellularLocation>
</comment>
<evidence type="ECO:0000256" key="8">
    <source>
        <dbReference type="ARBA" id="ARBA00022989"/>
    </source>
</evidence>
<dbReference type="Proteomes" id="UP001187682">
    <property type="component" value="Unassembled WGS sequence"/>
</dbReference>
<feature type="transmembrane region" description="Helical" evidence="12">
    <location>
        <begin position="119"/>
        <end position="136"/>
    </location>
</feature>
<evidence type="ECO:0000313" key="14">
    <source>
        <dbReference type="Proteomes" id="UP001187682"/>
    </source>
</evidence>
<feature type="transmembrane region" description="Helical" evidence="12">
    <location>
        <begin position="350"/>
        <end position="375"/>
    </location>
</feature>
<comment type="catalytic activity">
    <reaction evidence="11">
        <text>an alpha-D-Man-(1-&gt;2)-alpha-D-Man-(1-&gt;2)-alpha-D-Man-(1-&gt;3)-[alpha-D-Man-(1-&gt;2)-alpha-D-Man-(1-&gt;3)-alpha-D-Man-(1-&gt;6)]-beta-D-Man-(1-&gt;4)-beta-D-GlcNAc-(1-&gt;4)-alpha-D-GlcNAc-diphospho-di-trans,poly-cis-dolichol + a di-trans,poly-cis-dolichyl beta-D-mannosyl phosphate = an alpha-D-Man-(1-&gt;2)-alpha-D-Man-(1-&gt;2)-alpha-D-Man-(1-&gt;3)-[alpha-D-Man-(1-&gt;2)-alpha-D-Man-(1-&gt;3)-[alpha-D-Man-(1-&gt;6)]-alpha-D-Man-(1-&gt;6)]-beta-D-Man-(1-&gt;4)-beta-D-GlcNAc-(1-&gt;4)-alpha-D-GlcNAc-diphospho-di-trans,poly-cis-dolichol + a di-trans,poly-cis-dolichyl phosphate + H(+)</text>
        <dbReference type="Rhea" id="RHEA:29535"/>
        <dbReference type="Rhea" id="RHEA-COMP:19498"/>
        <dbReference type="Rhea" id="RHEA-COMP:19501"/>
        <dbReference type="Rhea" id="RHEA-COMP:19518"/>
        <dbReference type="Rhea" id="RHEA-COMP:19519"/>
        <dbReference type="ChEBI" id="CHEBI:15378"/>
        <dbReference type="ChEBI" id="CHEBI:57683"/>
        <dbReference type="ChEBI" id="CHEBI:58211"/>
        <dbReference type="ChEBI" id="CHEBI:132517"/>
        <dbReference type="ChEBI" id="CHEBI:132519"/>
        <dbReference type="EC" id="2.4.1.260"/>
    </reaction>
    <physiologicalReaction direction="left-to-right" evidence="11">
        <dbReference type="Rhea" id="RHEA:29536"/>
    </physiologicalReaction>
</comment>
<keyword evidence="7 12" id="KW-0256">Endoplasmic reticulum</keyword>
<evidence type="ECO:0000256" key="10">
    <source>
        <dbReference type="ARBA" id="ARBA00044721"/>
    </source>
</evidence>
<accession>A0AAE8SR25</accession>
<feature type="transmembrane region" description="Helical" evidence="12">
    <location>
        <begin position="209"/>
        <end position="233"/>
    </location>
</feature>
<comment type="function">
    <text evidence="10">Mannosyltransferase that operates in the biosynthetic pathway of dolichol-linked oligosaccharides, the glycan precursors employed in protein asparagine (N)-glycosylation. The assembly of dolichol-linked oligosaccharides begins on the cytosolic side of the endoplasmic reticulum membrane and finishes in its lumen. The sequential addition of sugars to dolichol pyrophosphate produces dolichol-linked oligosaccharides containing fourteen sugars, including two GlcNAcs, nine mannoses and three glucoses. Once assembled, the oligosaccharide is transferred from the lipid to nascent proteins by oligosaccharyltransferases. In the lumen of the endoplasmic reticulum, adds the eighth mannose residue in an alpha-1,6 linkage onto Man(7)GlcNAc(2)-PP-dolichol to produce Man(8)GlcNAc(2)-PP-dolichol.</text>
</comment>
<feature type="transmembrane region" description="Helical" evidence="12">
    <location>
        <begin position="395"/>
        <end position="420"/>
    </location>
</feature>
<comment type="pathway">
    <text evidence="2">Protein modification; protein glycosylation.</text>
</comment>
<feature type="transmembrane region" description="Helical" evidence="12">
    <location>
        <begin position="143"/>
        <end position="159"/>
    </location>
</feature>
<evidence type="ECO:0000256" key="4">
    <source>
        <dbReference type="ARBA" id="ARBA00022676"/>
    </source>
</evidence>
<keyword evidence="6 12" id="KW-0812">Transmembrane</keyword>
<feature type="transmembrane region" description="Helical" evidence="12">
    <location>
        <begin position="319"/>
        <end position="338"/>
    </location>
</feature>
<feature type="transmembrane region" description="Helical" evidence="12">
    <location>
        <begin position="65"/>
        <end position="82"/>
    </location>
</feature>
<evidence type="ECO:0000256" key="9">
    <source>
        <dbReference type="ARBA" id="ARBA00023136"/>
    </source>
</evidence>
<keyword evidence="14" id="KW-1185">Reference proteome</keyword>
<keyword evidence="9 12" id="KW-0472">Membrane</keyword>
<evidence type="ECO:0000256" key="2">
    <source>
        <dbReference type="ARBA" id="ARBA00004922"/>
    </source>
</evidence>
<dbReference type="GO" id="GO:0006487">
    <property type="term" value="P:protein N-linked glycosylation"/>
    <property type="evidence" value="ECO:0007669"/>
    <property type="project" value="TreeGrafter"/>
</dbReference>
<comment type="similarity">
    <text evidence="3 12">Belongs to the glycosyltransferase 22 family.</text>
</comment>
<dbReference type="AlphaFoldDB" id="A0AAE8SR25"/>
<reference evidence="13" key="1">
    <citation type="submission" date="2018-03" db="EMBL/GenBank/DDBJ databases">
        <authorList>
            <person name="Guldener U."/>
        </authorList>
    </citation>
    <scope>NUCLEOTIDE SEQUENCE</scope>
</reference>
<sequence>MAEYLIPLTILTHLILSPYTKVEESFSIQAAHDILVYGTPTSDVSARLKKNYDHLTFSGAVPRSFIGPLLLAGVAQGPIAFLGFQHAQLIVRAVLGMFNAACLVFFARSVRKAFGDWAGDWFVMLICTQFHVMYYASRTLPNMFAFGLTTLAFSFLLPHPDPKLAPGRQRVAISLFAFSAVVFRAEIAVLLASTGLYLLLTGKSTLRNLVVSVIVSSAVALLVSVPIDCYFWQKPLWPELWGFIFNVVQGSSSEWGVSPWHYYFTSAIPRIILNPLALVLLIPTPLYSPATSRAARSLLVPSLLFVAIYSLQPHKEARFIFYVSPPLTAAAALGASTLSMRASKSPTARLLTLVLMLSVLASAAASAAMLLLSSLNYPGGDALSYIQTEVLPSELSAPGAIGIIAVHADVLACMTGVTLFGTNPHGHPKGARVSNVRVQFDKTEHSAELENPRFWSQFEYLLHDTGDKIPPGRWDTLAVVEGLNGIEILRPNDREEHKLRTEEKFGGEVVGKGKEVGLAREFVRRLTGGWWVGPRMVPRIQILKRMREGIKPTGNLAA</sequence>
<feature type="transmembrane region" description="Helical" evidence="12">
    <location>
        <begin position="89"/>
        <end position="107"/>
    </location>
</feature>
<dbReference type="PANTHER" id="PTHR22760">
    <property type="entry name" value="GLYCOSYLTRANSFERASE"/>
    <property type="match status" value="1"/>
</dbReference>